<feature type="DNA-binding region" description="H-T-H motif" evidence="4">
    <location>
        <begin position="32"/>
        <end position="51"/>
    </location>
</feature>
<feature type="compositionally biased region" description="Basic and acidic residues" evidence="5">
    <location>
        <begin position="217"/>
        <end position="230"/>
    </location>
</feature>
<dbReference type="Pfam" id="PF13305">
    <property type="entry name" value="TetR_C_33"/>
    <property type="match status" value="1"/>
</dbReference>
<dbReference type="SUPFAM" id="SSF48498">
    <property type="entry name" value="Tetracyclin repressor-like, C-terminal domain"/>
    <property type="match status" value="1"/>
</dbReference>
<dbReference type="PANTHER" id="PTHR30055:SF234">
    <property type="entry name" value="HTH-TYPE TRANSCRIPTIONAL REGULATOR BETI"/>
    <property type="match status" value="1"/>
</dbReference>
<dbReference type="InterPro" id="IPR025996">
    <property type="entry name" value="MT1864/Rv1816-like_C"/>
</dbReference>
<dbReference type="InterPro" id="IPR009057">
    <property type="entry name" value="Homeodomain-like_sf"/>
</dbReference>
<accession>A0ABV6DP68</accession>
<dbReference type="PROSITE" id="PS50977">
    <property type="entry name" value="HTH_TETR_2"/>
    <property type="match status" value="1"/>
</dbReference>
<evidence type="ECO:0000256" key="5">
    <source>
        <dbReference type="SAM" id="MobiDB-lite"/>
    </source>
</evidence>
<comment type="caution">
    <text evidence="7">The sequence shown here is derived from an EMBL/GenBank/DDBJ whole genome shotgun (WGS) entry which is preliminary data.</text>
</comment>
<feature type="domain" description="HTH tetR-type" evidence="6">
    <location>
        <begin position="9"/>
        <end position="69"/>
    </location>
</feature>
<keyword evidence="3" id="KW-0804">Transcription</keyword>
<evidence type="ECO:0000256" key="4">
    <source>
        <dbReference type="PROSITE-ProRule" id="PRU00335"/>
    </source>
</evidence>
<keyword evidence="8" id="KW-1185">Reference proteome</keyword>
<evidence type="ECO:0000313" key="7">
    <source>
        <dbReference type="EMBL" id="MFC0214444.1"/>
    </source>
</evidence>
<feature type="region of interest" description="Disordered" evidence="5">
    <location>
        <begin position="197"/>
        <end position="230"/>
    </location>
</feature>
<keyword evidence="2 4" id="KW-0238">DNA-binding</keyword>
<dbReference type="InterPro" id="IPR050109">
    <property type="entry name" value="HTH-type_TetR-like_transc_reg"/>
</dbReference>
<proteinExistence type="predicted"/>
<evidence type="ECO:0000259" key="6">
    <source>
        <dbReference type="PROSITE" id="PS50977"/>
    </source>
</evidence>
<keyword evidence="1" id="KW-0805">Transcription regulation</keyword>
<sequence length="230" mass="26475">MARKAVAQELSRERILEEARGLFATHGYRALTMRSIAKSMGYSHGALYYHFKEKAELFYALIRDDFSTLLRRQQELMSTYAQPSIVLLQNWMLEFIRFGLDNPNHYEIMFMINDSEIMTYSRSEQAQCLELFSEVVRDVVSSYNDNSEISYTLPWTLFMSLHGFISYSIHYKQSFAEVEKMAEDHVHFLCRNLKASATGGRGRRSEPAEAAAGAEFGMEKSGLKPTRETA</sequence>
<dbReference type="InterPro" id="IPR036271">
    <property type="entry name" value="Tet_transcr_reg_TetR-rel_C_sf"/>
</dbReference>
<protein>
    <submittedName>
        <fullName evidence="7">TetR/AcrR family transcriptional regulator</fullName>
    </submittedName>
</protein>
<dbReference type="InterPro" id="IPR001647">
    <property type="entry name" value="HTH_TetR"/>
</dbReference>
<reference evidence="7 8" key="1">
    <citation type="submission" date="2024-09" db="EMBL/GenBank/DDBJ databases">
        <authorList>
            <person name="Sun Q."/>
            <person name="Mori K."/>
        </authorList>
    </citation>
    <scope>NUCLEOTIDE SEQUENCE [LARGE SCALE GENOMIC DNA]</scope>
    <source>
        <strain evidence="7 8">CCM 7759</strain>
    </source>
</reference>
<dbReference type="PRINTS" id="PR00455">
    <property type="entry name" value="HTHTETR"/>
</dbReference>
<evidence type="ECO:0000256" key="2">
    <source>
        <dbReference type="ARBA" id="ARBA00023125"/>
    </source>
</evidence>
<dbReference type="Proteomes" id="UP001589776">
    <property type="component" value="Unassembled WGS sequence"/>
</dbReference>
<evidence type="ECO:0000256" key="1">
    <source>
        <dbReference type="ARBA" id="ARBA00023015"/>
    </source>
</evidence>
<dbReference type="PANTHER" id="PTHR30055">
    <property type="entry name" value="HTH-TYPE TRANSCRIPTIONAL REGULATOR RUTR"/>
    <property type="match status" value="1"/>
</dbReference>
<dbReference type="Pfam" id="PF00440">
    <property type="entry name" value="TetR_N"/>
    <property type="match status" value="1"/>
</dbReference>
<evidence type="ECO:0000313" key="8">
    <source>
        <dbReference type="Proteomes" id="UP001589776"/>
    </source>
</evidence>
<dbReference type="EMBL" id="JBHLWN010000074">
    <property type="protein sequence ID" value="MFC0214444.1"/>
    <property type="molecule type" value="Genomic_DNA"/>
</dbReference>
<gene>
    <name evidence="7" type="ORF">ACFFK0_18600</name>
</gene>
<evidence type="ECO:0000256" key="3">
    <source>
        <dbReference type="ARBA" id="ARBA00023163"/>
    </source>
</evidence>
<dbReference type="Gene3D" id="1.10.357.10">
    <property type="entry name" value="Tetracycline Repressor, domain 2"/>
    <property type="match status" value="1"/>
</dbReference>
<name>A0ABV6DP68_9BACL</name>
<organism evidence="7 8">
    <name type="scientific">Paenibacillus chartarius</name>
    <dbReference type="NCBI Taxonomy" id="747481"/>
    <lineage>
        <taxon>Bacteria</taxon>
        <taxon>Bacillati</taxon>
        <taxon>Bacillota</taxon>
        <taxon>Bacilli</taxon>
        <taxon>Bacillales</taxon>
        <taxon>Paenibacillaceae</taxon>
        <taxon>Paenibacillus</taxon>
    </lineage>
</organism>
<dbReference type="SUPFAM" id="SSF46689">
    <property type="entry name" value="Homeodomain-like"/>
    <property type="match status" value="1"/>
</dbReference>
<dbReference type="RefSeq" id="WP_377471815.1">
    <property type="nucleotide sequence ID" value="NZ_JBHLWN010000074.1"/>
</dbReference>